<dbReference type="InterPro" id="IPR050884">
    <property type="entry name" value="CNP_phosphodiesterase-III"/>
</dbReference>
<keyword evidence="7" id="KW-1185">Reference proteome</keyword>
<keyword evidence="1" id="KW-0479">Metal-binding</keyword>
<feature type="domain" description="Calcineurin-like phosphoesterase" evidence="5">
    <location>
        <begin position="7"/>
        <end position="147"/>
    </location>
</feature>
<dbReference type="PANTHER" id="PTHR42988:SF2">
    <property type="entry name" value="CYCLIC NUCLEOTIDE PHOSPHODIESTERASE CBUA0032-RELATED"/>
    <property type="match status" value="1"/>
</dbReference>
<proteinExistence type="inferred from homology"/>
<dbReference type="RefSeq" id="WP_386062463.1">
    <property type="nucleotide sequence ID" value="NZ_JBHLTQ010000004.1"/>
</dbReference>
<keyword evidence="3" id="KW-0408">Iron</keyword>
<dbReference type="Proteomes" id="UP001589832">
    <property type="component" value="Unassembled WGS sequence"/>
</dbReference>
<dbReference type="EC" id="3.1.-.-" evidence="6"/>
<dbReference type="GO" id="GO:0016787">
    <property type="term" value="F:hydrolase activity"/>
    <property type="evidence" value="ECO:0007669"/>
    <property type="project" value="UniProtKB-KW"/>
</dbReference>
<comment type="similarity">
    <text evidence="4">Belongs to the cyclic nucleotide phosphodiesterase class-III family.</text>
</comment>
<protein>
    <submittedName>
        <fullName evidence="6">Metallophosphoesterase family protein</fullName>
        <ecNumber evidence="6">3.1.-.-</ecNumber>
    </submittedName>
</protein>
<evidence type="ECO:0000313" key="7">
    <source>
        <dbReference type="Proteomes" id="UP001589832"/>
    </source>
</evidence>
<name>A0ABV6Q8I5_9FLAO</name>
<evidence type="ECO:0000313" key="6">
    <source>
        <dbReference type="EMBL" id="MFC0604580.1"/>
    </source>
</evidence>
<gene>
    <name evidence="6" type="ORF">ACFFGA_08450</name>
</gene>
<evidence type="ECO:0000256" key="2">
    <source>
        <dbReference type="ARBA" id="ARBA00022801"/>
    </source>
</evidence>
<dbReference type="InterPro" id="IPR029052">
    <property type="entry name" value="Metallo-depent_PP-like"/>
</dbReference>
<dbReference type="SUPFAM" id="SSF56300">
    <property type="entry name" value="Metallo-dependent phosphatases"/>
    <property type="match status" value="1"/>
</dbReference>
<evidence type="ECO:0000256" key="1">
    <source>
        <dbReference type="ARBA" id="ARBA00022723"/>
    </source>
</evidence>
<evidence type="ECO:0000256" key="3">
    <source>
        <dbReference type="ARBA" id="ARBA00023004"/>
    </source>
</evidence>
<organism evidence="6 7">
    <name type="scientific">Winogradskyella pulchriflava</name>
    <dbReference type="NCBI Taxonomy" id="1110688"/>
    <lineage>
        <taxon>Bacteria</taxon>
        <taxon>Pseudomonadati</taxon>
        <taxon>Bacteroidota</taxon>
        <taxon>Flavobacteriia</taxon>
        <taxon>Flavobacteriales</taxon>
        <taxon>Flavobacteriaceae</taxon>
        <taxon>Winogradskyella</taxon>
    </lineage>
</organism>
<comment type="caution">
    <text evidence="6">The sequence shown here is derived from an EMBL/GenBank/DDBJ whole genome shotgun (WGS) entry which is preliminary data.</text>
</comment>
<dbReference type="Gene3D" id="3.60.21.10">
    <property type="match status" value="1"/>
</dbReference>
<dbReference type="PANTHER" id="PTHR42988">
    <property type="entry name" value="PHOSPHOHYDROLASE"/>
    <property type="match status" value="1"/>
</dbReference>
<sequence length="593" mass="70456">MLDTYVNIIWLSDIHFLSSYEEDEKYENLNNYINSFHAHIDSIADKDQYDYILISGDTAQGGEAKEYELFIERIYNKLEKAFPNASLLIVPGNHDVNRFQTSELTSLFIDNIGINDKKDFLSVNKEFFYSAFENYSTFFQHKKLPTSESSLKDNKLLFGYVLNKEKKMLFILLNSAWYSVGNGFLNHYLTERVYNIDYDKDRKDILEELSNEFKDVDINVDNFITCLTSIIENKTYINNVKLINEFVNNLIEQNTITEGCSIPSFEPIVDAIIKFKRKYILKDIEYITNEYGKQLIGLDVFKKEYLKIEELYNTYNDFIVTTIMHHPINWLDFNERIPYKSEKDEISNFHDIKNFTDLLLTGHEHVPTYHKTEMINNNELLHIQAGCFMDAKKPLKFKAKKNWFSTLSININKRTVSQSKHYYDSDVWNVEELEPVKLNKKHDTVLSKDRKEIITTNTFDFRKLIDKDNFEKVIKLESNFYSIGKRLYMIIDQLEDKNFGVCFDKLKEMIDKNSLKKIYFIAMDHHHSQFKLYSNKENQKLRVLDSIKRDFDFKFDKLRNNFFSELKESETEKYKKLKLIGVIKPYWITETCI</sequence>
<evidence type="ECO:0000256" key="4">
    <source>
        <dbReference type="ARBA" id="ARBA00025742"/>
    </source>
</evidence>
<accession>A0ABV6Q8I5</accession>
<dbReference type="Pfam" id="PF00149">
    <property type="entry name" value="Metallophos"/>
    <property type="match status" value="1"/>
</dbReference>
<dbReference type="InterPro" id="IPR004843">
    <property type="entry name" value="Calcineurin-like_PHP"/>
</dbReference>
<keyword evidence="2 6" id="KW-0378">Hydrolase</keyword>
<reference evidence="6 7" key="1">
    <citation type="submission" date="2024-09" db="EMBL/GenBank/DDBJ databases">
        <authorList>
            <person name="Sun Q."/>
            <person name="Mori K."/>
        </authorList>
    </citation>
    <scope>NUCLEOTIDE SEQUENCE [LARGE SCALE GENOMIC DNA]</scope>
    <source>
        <strain evidence="6 7">NCAIM B.02481</strain>
    </source>
</reference>
<evidence type="ECO:0000259" key="5">
    <source>
        <dbReference type="Pfam" id="PF00149"/>
    </source>
</evidence>
<dbReference type="EMBL" id="JBHLTQ010000004">
    <property type="protein sequence ID" value="MFC0604580.1"/>
    <property type="molecule type" value="Genomic_DNA"/>
</dbReference>